<proteinExistence type="predicted"/>
<dbReference type="Proteomes" id="UP000478208">
    <property type="component" value="Unassembled WGS sequence"/>
</dbReference>
<accession>A0A6L6U5P1</accession>
<dbReference type="AlphaFoldDB" id="A0A6L6U5P1"/>
<dbReference type="RefSeq" id="WP_157362020.1">
    <property type="nucleotide sequence ID" value="NZ_WOWS01000001.1"/>
</dbReference>
<evidence type="ECO:0000313" key="2">
    <source>
        <dbReference type="Proteomes" id="UP000478208"/>
    </source>
</evidence>
<comment type="caution">
    <text evidence="1">The sequence shown here is derived from an EMBL/GenBank/DDBJ whole genome shotgun (WGS) entry which is preliminary data.</text>
</comment>
<name>A0A6L6U5P1_9FLAO</name>
<evidence type="ECO:0000313" key="1">
    <source>
        <dbReference type="EMBL" id="MUU77418.1"/>
    </source>
</evidence>
<sequence length="291" mass="33035">MKFFKVLLFTLIVCQFTESQNENKYVGFIKLKDTLLIKYRLEFSESNGEISGYSLTDFGGEHETKSKISGIYDQTNHRISFKEVELIYTKSPVSLDDFDFCNIHLESAKFKLGANEFNGNFKGKFSDGTQCINGELAMSSVEKVANRVAKFSKKVQKSKRIEDSIKDKMKNLKILDSLNLNVLKKNEVTSVFTKSKVMKFFIYDGGKIDKDVVTILSEGKIVLLNYEISENKKVIEIPIKTKKTTITIISNSVGTIGTNTTVLEIVDDVNKIKTLTSLNKDEKTYIDIFQK</sequence>
<protein>
    <submittedName>
        <fullName evidence="1">Uncharacterized protein</fullName>
    </submittedName>
</protein>
<reference evidence="1 2" key="1">
    <citation type="submission" date="2019-12" db="EMBL/GenBank/DDBJ databases">
        <authorList>
            <person name="Li J."/>
        </authorList>
    </citation>
    <scope>NUCLEOTIDE SEQUENCE [LARGE SCALE GENOMIC DNA]</scope>
    <source>
        <strain evidence="1 2">HL2-2</strain>
    </source>
</reference>
<gene>
    <name evidence="1" type="ORF">GN138_03080</name>
</gene>
<keyword evidence="2" id="KW-1185">Reference proteome</keyword>
<organism evidence="1 2">
    <name type="scientific">Winogradskyella endarachnes</name>
    <dbReference type="NCBI Taxonomy" id="2681965"/>
    <lineage>
        <taxon>Bacteria</taxon>
        <taxon>Pseudomonadati</taxon>
        <taxon>Bacteroidota</taxon>
        <taxon>Flavobacteriia</taxon>
        <taxon>Flavobacteriales</taxon>
        <taxon>Flavobacteriaceae</taxon>
        <taxon>Winogradskyella</taxon>
    </lineage>
</organism>
<dbReference type="EMBL" id="WOWS01000001">
    <property type="protein sequence ID" value="MUU77418.1"/>
    <property type="molecule type" value="Genomic_DNA"/>
</dbReference>